<dbReference type="Proteomes" id="UP000815260">
    <property type="component" value="Chromosome 7B"/>
</dbReference>
<protein>
    <recommendedName>
        <fullName evidence="1">J domain-containing protein</fullName>
    </recommendedName>
</protein>
<dbReference type="PANTHER" id="PTHR24074">
    <property type="entry name" value="CO-CHAPERONE PROTEIN DJLA"/>
    <property type="match status" value="1"/>
</dbReference>
<dbReference type="InterPro" id="IPR001623">
    <property type="entry name" value="DnaJ_domain"/>
</dbReference>
<dbReference type="CDD" id="cd06257">
    <property type="entry name" value="DnaJ"/>
    <property type="match status" value="1"/>
</dbReference>
<dbReference type="PROSITE" id="PS50076">
    <property type="entry name" value="DNAJ_2"/>
    <property type="match status" value="1"/>
</dbReference>
<reference evidence="2" key="2">
    <citation type="submission" date="2020-03" db="EMBL/GenBank/DDBJ databases">
        <title>The second near-complete assembly of the hexaploid bread wheat (Triticum aestivum) genome.</title>
        <authorList>
            <person name="Zimin A.V."/>
            <person name="Puiu D."/>
            <person name="Shumante A."/>
            <person name="Alonge M."/>
            <person name="Salzberg S.L."/>
        </authorList>
    </citation>
    <scope>NUCLEOTIDE SEQUENCE</scope>
    <source>
        <tissue evidence="2">Leaf</tissue>
    </source>
</reference>
<dbReference type="Gramene" id="TraesMAC7B03G04232020.1">
    <property type="protein sequence ID" value="TraesMAC7B03G04232020.1.CDS1"/>
    <property type="gene ID" value="TraesMAC7B03G04232020"/>
</dbReference>
<dbReference type="Gramene" id="TraesLDM7B03G04242250.1">
    <property type="protein sequence ID" value="TraesLDM7B03G04242250.1.CDS1"/>
    <property type="gene ID" value="TraesLDM7B03G04242250"/>
</dbReference>
<dbReference type="Gramene" id="TraesJAG7B03G04221410.1">
    <property type="protein sequence ID" value="TraesJAG7B03G04221410.1.CDS1"/>
    <property type="gene ID" value="TraesJAG7B03G04221410"/>
</dbReference>
<sequence length="160" mass="17884">MAVAAGGGVALSLRGPSSASASPAVGRLRRVSSSPAVRCGATRERWPAAGAPYGVLEEDHYRTLRLQPGASRGEVKKAFHRLALQYHPDVVRRGGGDGHEGDAIDFERINAAYQTVMRNMREAEATLEYWRRRYGLADEDLDRYRHYLNDDDEDDWFSDF</sequence>
<dbReference type="Gramene" id="TraesLAC7B03G04183620.1">
    <property type="protein sequence ID" value="TraesLAC7B03G04183620.1.CDS1"/>
    <property type="gene ID" value="TraesLAC7B03G04183620"/>
</dbReference>
<dbReference type="Gramene" id="TraesARI7B03G04052280.1">
    <property type="protein sequence ID" value="TraesARI7B03G04052280.1.CDS1"/>
    <property type="gene ID" value="TraesARI7B03G04052280"/>
</dbReference>
<dbReference type="InterPro" id="IPR036869">
    <property type="entry name" value="J_dom_sf"/>
</dbReference>
<dbReference type="InterPro" id="IPR050817">
    <property type="entry name" value="DjlA_DnaK_co-chaperone"/>
</dbReference>
<dbReference type="Gene3D" id="1.10.287.110">
    <property type="entry name" value="DnaJ domain"/>
    <property type="match status" value="1"/>
</dbReference>
<evidence type="ECO:0000313" key="2">
    <source>
        <dbReference type="EMBL" id="KAF7104439.1"/>
    </source>
</evidence>
<name>A0A9R1MCC7_WHEAT</name>
<dbReference type="SMART" id="SM00271">
    <property type="entry name" value="DnaJ"/>
    <property type="match status" value="1"/>
</dbReference>
<feature type="domain" description="J" evidence="1">
    <location>
        <begin position="59"/>
        <end position="138"/>
    </location>
</feature>
<gene>
    <name evidence="2" type="ORF">CFC21_105335</name>
</gene>
<dbReference type="Gramene" id="TraesPARA_EIv1.0_2478150.1">
    <property type="protein sequence ID" value="TraesPARA_EIv1.0_2478150.1.CDS1"/>
    <property type="gene ID" value="TraesPARA_EIv1.0_2478150"/>
</dbReference>
<dbReference type="OrthoDB" id="552049at2759"/>
<dbReference type="PRINTS" id="PR00625">
    <property type="entry name" value="JDOMAIN"/>
</dbReference>
<dbReference type="GO" id="GO:0005783">
    <property type="term" value="C:endoplasmic reticulum"/>
    <property type="evidence" value="ECO:0007669"/>
    <property type="project" value="UniProtKB-ARBA"/>
</dbReference>
<reference evidence="2" key="1">
    <citation type="journal article" date="2017" name="Gigascience">
        <title>The first near-complete assembly of the hexaploid bread wheat genome, Triticum aestivum.</title>
        <authorList>
            <person name="Zimin A.V."/>
            <person name="Puiu D."/>
            <person name="Hall R."/>
            <person name="Kingan S."/>
            <person name="Clavijo B.J."/>
            <person name="Salzberg S.L."/>
        </authorList>
    </citation>
    <scope>NUCLEOTIDE SEQUENCE</scope>
    <source>
        <tissue evidence="2">Leaf</tissue>
    </source>
</reference>
<comment type="caution">
    <text evidence="2">The sequence shown here is derived from an EMBL/GenBank/DDBJ whole genome shotgun (WGS) entry which is preliminary data.</text>
</comment>
<dbReference type="Gramene" id="TraesNOR7B03G04286150.1">
    <property type="protein sequence ID" value="TraesNOR7B03G04286150.1.CDS1"/>
    <property type="gene ID" value="TraesNOR7B03G04286150"/>
</dbReference>
<proteinExistence type="predicted"/>
<dbReference type="Pfam" id="PF00226">
    <property type="entry name" value="DnaJ"/>
    <property type="match status" value="1"/>
</dbReference>
<accession>A0A9R1MCC7</accession>
<dbReference type="Gramene" id="TraesJUL7B03G04279860.1">
    <property type="protein sequence ID" value="TraesJUL7B03G04279860.1.CDS1"/>
    <property type="gene ID" value="TraesJUL7B03G04279860"/>
</dbReference>
<dbReference type="Gramene" id="TraesSYM7B03G04288990.1">
    <property type="protein sequence ID" value="TraesSYM7B03G04288990.1.CDS1"/>
    <property type="gene ID" value="TraesSYM7B03G04288990"/>
</dbReference>
<evidence type="ECO:0000259" key="1">
    <source>
        <dbReference type="PROSITE" id="PS50076"/>
    </source>
</evidence>
<dbReference type="EMBL" id="CM022230">
    <property type="protein sequence ID" value="KAF7104439.1"/>
    <property type="molecule type" value="Genomic_DNA"/>
</dbReference>
<organism evidence="2">
    <name type="scientific">Triticum aestivum</name>
    <name type="common">Wheat</name>
    <dbReference type="NCBI Taxonomy" id="4565"/>
    <lineage>
        <taxon>Eukaryota</taxon>
        <taxon>Viridiplantae</taxon>
        <taxon>Streptophyta</taxon>
        <taxon>Embryophyta</taxon>
        <taxon>Tracheophyta</taxon>
        <taxon>Spermatophyta</taxon>
        <taxon>Magnoliopsida</taxon>
        <taxon>Liliopsida</taxon>
        <taxon>Poales</taxon>
        <taxon>Poaceae</taxon>
        <taxon>BOP clade</taxon>
        <taxon>Pooideae</taxon>
        <taxon>Triticodae</taxon>
        <taxon>Triticeae</taxon>
        <taxon>Triticinae</taxon>
        <taxon>Triticum</taxon>
    </lineage>
</organism>
<dbReference type="AlphaFoldDB" id="A0A9R1MCC7"/>
<dbReference type="SUPFAM" id="SSF46565">
    <property type="entry name" value="Chaperone J-domain"/>
    <property type="match status" value="1"/>
</dbReference>